<dbReference type="EMBL" id="JAAGUX010000089">
    <property type="protein sequence ID" value="NEW59310.1"/>
    <property type="molecule type" value="Genomic_DNA"/>
</dbReference>
<accession>A0ABX0CYF6</accession>
<protein>
    <submittedName>
        <fullName evidence="1">Uncharacterized protein</fullName>
    </submittedName>
</protein>
<proteinExistence type="predicted"/>
<dbReference type="Proteomes" id="UP000470876">
    <property type="component" value="Unassembled WGS sequence"/>
</dbReference>
<comment type="caution">
    <text evidence="1">The sequence shown here is derived from an EMBL/GenBank/DDBJ whole genome shotgun (WGS) entry which is preliminary data.</text>
</comment>
<name>A0ABX0CYF6_9NOCA</name>
<dbReference type="RefSeq" id="WP_163837381.1">
    <property type="nucleotide sequence ID" value="NZ_JAAGUX010000089.1"/>
</dbReference>
<keyword evidence="2" id="KW-1185">Reference proteome</keyword>
<evidence type="ECO:0000313" key="1">
    <source>
        <dbReference type="EMBL" id="NEW59310.1"/>
    </source>
</evidence>
<organism evidence="1 2">
    <name type="scientific">Nocardia cyriacigeorgica</name>
    <dbReference type="NCBI Taxonomy" id="135487"/>
    <lineage>
        <taxon>Bacteria</taxon>
        <taxon>Bacillati</taxon>
        <taxon>Actinomycetota</taxon>
        <taxon>Actinomycetes</taxon>
        <taxon>Mycobacteriales</taxon>
        <taxon>Nocardiaceae</taxon>
        <taxon>Nocardia</taxon>
    </lineage>
</organism>
<evidence type="ECO:0000313" key="2">
    <source>
        <dbReference type="Proteomes" id="UP000470876"/>
    </source>
</evidence>
<gene>
    <name evidence="1" type="ORF">GV794_27290</name>
</gene>
<reference evidence="1 2" key="1">
    <citation type="submission" date="2020-01" db="EMBL/GenBank/DDBJ databases">
        <title>Genetics and antimicrobial susceptibilities of Nocardia species isolated from the soil; a comparison with species isolated from humans.</title>
        <authorList>
            <person name="Carrasco G."/>
            <person name="Monzon S."/>
            <person name="Sansegundo M."/>
            <person name="Garcia E."/>
            <person name="Garrido N."/>
            <person name="Medina M.J."/>
            <person name="Villalon P."/>
            <person name="Ramirez-Arocha A.C."/>
            <person name="Jimenez P."/>
            <person name="Cuesta I."/>
            <person name="Valdezate S."/>
        </authorList>
    </citation>
    <scope>NUCLEOTIDE SEQUENCE [LARGE SCALE GENOMIC DNA]</scope>
    <source>
        <strain evidence="1 2">CNM20110649</strain>
    </source>
</reference>
<sequence length="121" mass="13083">MRRLLVLAVLAMVIGIGIAAMASSMKFETDSGPAGSRTIIHFDATARSDIREPALRLWRDCASNVNHVRIVWGPSQVGEYWTVVLEPALGVGTERRLIGCLDDLTTDGILGRPLKAEDVGP</sequence>